<gene>
    <name evidence="8" type="ORF">QG37_04508</name>
</gene>
<dbReference type="SUPFAM" id="SSF48403">
    <property type="entry name" value="Ankyrin repeat"/>
    <property type="match status" value="1"/>
</dbReference>
<evidence type="ECO:0000259" key="6">
    <source>
        <dbReference type="PROSITE" id="PS51382"/>
    </source>
</evidence>
<evidence type="ECO:0000313" key="9">
    <source>
        <dbReference type="Proteomes" id="UP000037122"/>
    </source>
</evidence>
<dbReference type="PANTHER" id="PTHR22958:SF1">
    <property type="entry name" value="GLYCEROPHOSPHOCHOLINE PHOSPHODIESTERASE GPCPD1"/>
    <property type="match status" value="1"/>
</dbReference>
<evidence type="ECO:0000259" key="7">
    <source>
        <dbReference type="PROSITE" id="PS51704"/>
    </source>
</evidence>
<sequence length="1289" mass="145362">MKFGKTFLSHQIPEWSVHYMNYKHLKKVIKTIDKFINYHTYSPLELPELILTVLSQFFYELDRDIERVSEFYNAKYNEYSRRTARIVHVLGYTNGKITHQVDTTDELDEIVSISLELRAIYRNLKWFGELNHKGFIKILKKLDKKLLYLTNLANDQLRVDALGSDEDNQENVPQVNLPNNNKEIYLTTRVDALPFANGVELQAGLDTINEILNQLGDQQIELENTLEAEKEVSKTTQNLNVLKIGGNRRYSFDKEFMENFYELIYQNEADKLIAELDALDWGQKSVKLFLSLLNKATLANSVTCTDRLFDYLVDFTKTHAAEVGDSNALFDSIDISGRNFFHQHVVSLGKKQLIKEQKQTNPGESSDIKRLYGNESGPDGSQLSPVRIDGLAHILQKVEKYPEYQSLLIAKDTYLRTPVHYAAQYGTKDVTSLLLEYMKKWNLIDPAIPIDLVEAWGDQEGLTPLHLSIIGKHPKTTANLLAVNSLPLSCPNLLLLATRLDCEDILRNLLECNLVDINYTDAENNEETALYVASKLNQLNTVKYLLQKGADTELGECVFGWTPIFIAAAEGFEDVVKTLIDYAARYDLVDDSGWLPMEHASLRGHLAVADLLKPSDDNLLLYNIDDPSKNTPRTHNPSSRNGSNTTSPFLHPTSEEMLMSTSSIEKLPELNRNAVNEVYRQFKQIDSSSTSNINNGGLNGHGRDRSRARSHSRSRSPASRRKMKPIKSFGHRYLAKGELLILITLGTTDLRDQLKPIDLNKISMSQSFFTELDTALSLVVTCRHKVTKDVIEAPVVVDLPLEDQHGSATDPITFKLDAGFCADDMVVNFDIVPTYQYPTSNLQNTHKGAMKGKILGRGVALLNSAYTKVGEKLRSLHNTITVPILELDSLEMLGTLKCEYMCAKSFDHHQISITRSDTYWKQLVSTRVIGHRGLGKNMNKRDSLQLGENTVESFIAAASLGASYVEFDVQLTKDHVPVIYHDFLVAESGVDIPMHALTEEQFLGLSEHEASTKKNAKFLSYDKVNNNLNITKNFALDDELLGKYNRPRSMSSYPSAPNFASRAEEDELDREFQSQISNRMKLTKTWKEKGFKGNARGLSVASNFVTLKRLFQKLPKNVGFNIELKYPMLDEAQHESMGEVAYDMNFYVDTILKTVYEENNSGRDILFSSFHPDICLLLSLKQPTMPILYLTEAGTEPMADIRASSLQNAIRFAKKWNLLGIVSNAKTLVKTPRLAQVVKSSGLVCVTYGVENNDPEACKIQMKAGVDAVIADSVLAVREGLRKEEEAVY</sequence>
<dbReference type="VEuPathDB" id="FungiDB:QG37_04508"/>
<name>A0A0L0NY72_CANAR</name>
<keyword evidence="2" id="KW-0378">Hydrolase</keyword>
<dbReference type="SUPFAM" id="SSF51695">
    <property type="entry name" value="PLC-like phosphodiesterases"/>
    <property type="match status" value="1"/>
</dbReference>
<evidence type="ECO:0000313" key="8">
    <source>
        <dbReference type="EMBL" id="KND98610.1"/>
    </source>
</evidence>
<feature type="domain" description="SPX" evidence="6">
    <location>
        <begin position="1"/>
        <end position="156"/>
    </location>
</feature>
<feature type="repeat" description="ANK" evidence="4">
    <location>
        <begin position="414"/>
        <end position="446"/>
    </location>
</feature>
<dbReference type="Pfam" id="PF03009">
    <property type="entry name" value="GDPD"/>
    <property type="match status" value="1"/>
</dbReference>
<evidence type="ECO:0000256" key="3">
    <source>
        <dbReference type="ARBA" id="ARBA00023043"/>
    </source>
</evidence>
<dbReference type="GO" id="GO:0047389">
    <property type="term" value="F:glycerophosphocholine phosphodiesterase activity"/>
    <property type="evidence" value="ECO:0007669"/>
    <property type="project" value="TreeGrafter"/>
</dbReference>
<comment type="caution">
    <text evidence="8">The sequence shown here is derived from an EMBL/GenBank/DDBJ whole genome shotgun (WGS) entry which is preliminary data.</text>
</comment>
<dbReference type="InterPro" id="IPR017946">
    <property type="entry name" value="PLC-like_Pdiesterase_TIM-brl"/>
</dbReference>
<evidence type="ECO:0000256" key="2">
    <source>
        <dbReference type="ARBA" id="ARBA00022801"/>
    </source>
</evidence>
<dbReference type="PROSITE" id="PS50297">
    <property type="entry name" value="ANK_REP_REGION"/>
    <property type="match status" value="2"/>
</dbReference>
<organism evidence="8 9">
    <name type="scientific">Candidozyma auris</name>
    <name type="common">Yeast</name>
    <name type="synonym">Candida auris</name>
    <dbReference type="NCBI Taxonomy" id="498019"/>
    <lineage>
        <taxon>Eukaryota</taxon>
        <taxon>Fungi</taxon>
        <taxon>Dikarya</taxon>
        <taxon>Ascomycota</taxon>
        <taxon>Saccharomycotina</taxon>
        <taxon>Pichiomycetes</taxon>
        <taxon>Metschnikowiaceae</taxon>
        <taxon>Candidozyma</taxon>
    </lineage>
</organism>
<dbReference type="InterPro" id="IPR004331">
    <property type="entry name" value="SPX_dom"/>
</dbReference>
<dbReference type="Pfam" id="PF12796">
    <property type="entry name" value="Ank_2"/>
    <property type="match status" value="2"/>
</dbReference>
<dbReference type="VEuPathDB" id="FungiDB:CJJ09_005016"/>
<dbReference type="InterPro" id="IPR036770">
    <property type="entry name" value="Ankyrin_rpt-contain_sf"/>
</dbReference>
<protein>
    <submittedName>
        <fullName evidence="8">Uncharacterized protein</fullName>
    </submittedName>
</protein>
<feature type="region of interest" description="Disordered" evidence="5">
    <location>
        <begin position="356"/>
        <end position="381"/>
    </location>
</feature>
<keyword evidence="1" id="KW-0677">Repeat</keyword>
<dbReference type="SMART" id="SM00248">
    <property type="entry name" value="ANK"/>
    <property type="match status" value="6"/>
</dbReference>
<dbReference type="PANTHER" id="PTHR22958">
    <property type="entry name" value="GLYCEROPHOSPHORYL DIESTER PHOSPHODIESTERASE"/>
    <property type="match status" value="1"/>
</dbReference>
<evidence type="ECO:0000256" key="1">
    <source>
        <dbReference type="ARBA" id="ARBA00022737"/>
    </source>
</evidence>
<keyword evidence="3 4" id="KW-0040">ANK repeat</keyword>
<dbReference type="InterPro" id="IPR030395">
    <property type="entry name" value="GP_PDE_dom"/>
</dbReference>
<reference evidence="9" key="1">
    <citation type="journal article" date="2015" name="BMC Genomics">
        <title>Draft genome of a commonly misdiagnosed multidrug resistant pathogen Candida auris.</title>
        <authorList>
            <person name="Chatterjee S."/>
            <person name="Alampalli S.V."/>
            <person name="Nageshan R.K."/>
            <person name="Chettiar S.T."/>
            <person name="Joshi S."/>
            <person name="Tatu U.S."/>
        </authorList>
    </citation>
    <scope>NUCLEOTIDE SEQUENCE [LARGE SCALE GENOMIC DNA]</scope>
    <source>
        <strain evidence="9">6684</strain>
    </source>
</reference>
<dbReference type="PROSITE" id="PS51704">
    <property type="entry name" value="GP_PDE"/>
    <property type="match status" value="1"/>
</dbReference>
<dbReference type="Pfam" id="PF03105">
    <property type="entry name" value="SPX"/>
    <property type="match status" value="1"/>
</dbReference>
<dbReference type="VEuPathDB" id="FungiDB:B9J08_004398"/>
<dbReference type="VEuPathDB" id="FungiDB:CJI96_0005420"/>
<dbReference type="VEuPathDB" id="FungiDB:CJI97_004461"/>
<feature type="repeat" description="ANK" evidence="4">
    <location>
        <begin position="559"/>
        <end position="591"/>
    </location>
</feature>
<dbReference type="VEuPathDB" id="FungiDB:CJJ07_003284"/>
<feature type="domain" description="GP-PDE" evidence="7">
    <location>
        <begin position="926"/>
        <end position="1281"/>
    </location>
</feature>
<evidence type="ECO:0000256" key="5">
    <source>
        <dbReference type="SAM" id="MobiDB-lite"/>
    </source>
</evidence>
<dbReference type="Gene3D" id="1.25.40.20">
    <property type="entry name" value="Ankyrin repeat-containing domain"/>
    <property type="match status" value="1"/>
</dbReference>
<feature type="compositionally biased region" description="Polar residues" evidence="5">
    <location>
        <begin position="686"/>
        <end position="696"/>
    </location>
</feature>
<accession>A0A0L0NY72</accession>
<feature type="compositionally biased region" description="Polar residues" evidence="5">
    <location>
        <begin position="629"/>
        <end position="648"/>
    </location>
</feature>
<dbReference type="Gene3D" id="3.20.20.190">
    <property type="entry name" value="Phosphatidylinositol (PI) phosphodiesterase"/>
    <property type="match status" value="1"/>
</dbReference>
<dbReference type="Pfam" id="PF25329">
    <property type="entry name" value="C2_GDE1"/>
    <property type="match status" value="1"/>
</dbReference>
<dbReference type="EMBL" id="LGST01000031">
    <property type="protein sequence ID" value="KND98610.1"/>
    <property type="molecule type" value="Genomic_DNA"/>
</dbReference>
<dbReference type="InterPro" id="IPR057506">
    <property type="entry name" value="C2_GPCPD1"/>
</dbReference>
<proteinExistence type="predicted"/>
<dbReference type="Proteomes" id="UP000037122">
    <property type="component" value="Unassembled WGS sequence"/>
</dbReference>
<dbReference type="InterPro" id="IPR051578">
    <property type="entry name" value="GDPD"/>
</dbReference>
<dbReference type="CDD" id="cd14484">
    <property type="entry name" value="SPX_GDE1_like"/>
    <property type="match status" value="1"/>
</dbReference>
<dbReference type="PROSITE" id="PS50007">
    <property type="entry name" value="PIPLC_X_DOMAIN"/>
    <property type="match status" value="1"/>
</dbReference>
<dbReference type="GO" id="GO:0046475">
    <property type="term" value="P:glycerophospholipid catabolic process"/>
    <property type="evidence" value="ECO:0007669"/>
    <property type="project" value="TreeGrafter"/>
</dbReference>
<feature type="repeat" description="ANK" evidence="4">
    <location>
        <begin position="525"/>
        <end position="557"/>
    </location>
</feature>
<evidence type="ECO:0000256" key="4">
    <source>
        <dbReference type="PROSITE-ProRule" id="PRU00023"/>
    </source>
</evidence>
<feature type="region of interest" description="Disordered" evidence="5">
    <location>
        <begin position="623"/>
        <end position="652"/>
    </location>
</feature>
<dbReference type="InterPro" id="IPR002110">
    <property type="entry name" value="Ankyrin_rpt"/>
</dbReference>
<feature type="compositionally biased region" description="Basic residues" evidence="5">
    <location>
        <begin position="708"/>
        <end position="726"/>
    </location>
</feature>
<dbReference type="PROSITE" id="PS50088">
    <property type="entry name" value="ANK_REPEAT"/>
    <property type="match status" value="3"/>
</dbReference>
<feature type="region of interest" description="Disordered" evidence="5">
    <location>
        <begin position="686"/>
        <end position="726"/>
    </location>
</feature>
<dbReference type="PROSITE" id="PS51382">
    <property type="entry name" value="SPX"/>
    <property type="match status" value="1"/>
</dbReference>